<protein>
    <submittedName>
        <fullName evidence="3">Uncharacterized protein</fullName>
    </submittedName>
</protein>
<keyword evidence="4" id="KW-1185">Reference proteome</keyword>
<comment type="caution">
    <text evidence="3">The sequence shown here is derived from an EMBL/GenBank/DDBJ whole genome shotgun (WGS) entry which is preliminary data.</text>
</comment>
<sequence>MAEKIPEIPKSESKDKEKKSGGKGGCLVVLLILFLTPLLALGTLYFFNKDFKLTVNGIMSNAPGPVGTYFEKFPTRAEELEQIRVVSDYMLGLDESRAVDKLLILQKDDNRAYDDVIKDMLRINPNKTKNILEAIREATVNKDALANTVQGISSEQADDLKAQAAYISGLPLTAGVDEVNKIIEDSINGHKNAAAIFEYIDDNTAVNLLYQLDQVDRDKIYAALSDAKALSIKNAYSSLQRREEDLIQIAGVYSSEAADSLVNTIGDTSIYSLEDLAIIYKNLGAKKAGEVLAKSNNEAFVFDVVAKIKANELLDSGKDLLTPDILKSLKIYREFDDNVKELINVYSKMDTTKVVSIVKNMMLNASPSKVYELNNGDLITISDEDLILRILTSFPQDKIATILSSLDQTLSSELTRKLALPQN</sequence>
<evidence type="ECO:0000256" key="1">
    <source>
        <dbReference type="SAM" id="MobiDB-lite"/>
    </source>
</evidence>
<keyword evidence="2" id="KW-0472">Membrane</keyword>
<evidence type="ECO:0000313" key="4">
    <source>
        <dbReference type="Proteomes" id="UP001158045"/>
    </source>
</evidence>
<keyword evidence="2" id="KW-0812">Transmembrane</keyword>
<dbReference type="Proteomes" id="UP001158045">
    <property type="component" value="Unassembled WGS sequence"/>
</dbReference>
<feature type="region of interest" description="Disordered" evidence="1">
    <location>
        <begin position="1"/>
        <end position="22"/>
    </location>
</feature>
<evidence type="ECO:0000313" key="3">
    <source>
        <dbReference type="EMBL" id="MDH8676630.1"/>
    </source>
</evidence>
<evidence type="ECO:0000256" key="2">
    <source>
        <dbReference type="SAM" id="Phobius"/>
    </source>
</evidence>
<feature type="transmembrane region" description="Helical" evidence="2">
    <location>
        <begin position="24"/>
        <end position="47"/>
    </location>
</feature>
<accession>A0ABT6N883</accession>
<proteinExistence type="predicted"/>
<dbReference type="RefSeq" id="WP_281092429.1">
    <property type="nucleotide sequence ID" value="NZ_JARYZI010000001.1"/>
</dbReference>
<organism evidence="3 4">
    <name type="scientific">Fusibacter bizertensis</name>
    <dbReference type="NCBI Taxonomy" id="1488331"/>
    <lineage>
        <taxon>Bacteria</taxon>
        <taxon>Bacillati</taxon>
        <taxon>Bacillota</taxon>
        <taxon>Clostridia</taxon>
        <taxon>Eubacteriales</taxon>
        <taxon>Eubacteriales Family XII. Incertae Sedis</taxon>
        <taxon>Fusibacter</taxon>
    </lineage>
</organism>
<dbReference type="EMBL" id="JARYZI010000001">
    <property type="protein sequence ID" value="MDH8676630.1"/>
    <property type="molecule type" value="Genomic_DNA"/>
</dbReference>
<keyword evidence="2" id="KW-1133">Transmembrane helix</keyword>
<name>A0ABT6N883_9FIRM</name>
<reference evidence="3 4" key="1">
    <citation type="submission" date="2023-04" db="EMBL/GenBank/DDBJ databases">
        <title>Fusibacter bizertensis strain WBS, isolated from littoral bottom sediments of the Arctic seas - biochemical and genomic analysis.</title>
        <authorList>
            <person name="Brioukhanov A.L."/>
        </authorList>
    </citation>
    <scope>NUCLEOTIDE SEQUENCE [LARGE SCALE GENOMIC DNA]</scope>
    <source>
        <strain evidence="3 4">WBS</strain>
    </source>
</reference>
<feature type="compositionally biased region" description="Basic and acidic residues" evidence="1">
    <location>
        <begin position="1"/>
        <end position="20"/>
    </location>
</feature>
<gene>
    <name evidence="3" type="ORF">QE109_00655</name>
</gene>